<reference evidence="1 2" key="1">
    <citation type="submission" date="2013-12" db="EMBL/GenBank/DDBJ databases">
        <title>Genome and proteome characterization of Caldibacillus debilis GB1 derived from a cellulolytic aero-tolerant co-culture.</title>
        <authorList>
            <person name="Wushke S.T."/>
            <person name="Zhang X."/>
            <person name="Fristensky B."/>
            <person name="Wilkins J.A."/>
            <person name="Levin D.B."/>
            <person name="Sparling R."/>
        </authorList>
    </citation>
    <scope>NUCLEOTIDE SEQUENCE [LARGE SCALE GENOMIC DNA]</scope>
    <source>
        <strain evidence="1 2">GB1</strain>
    </source>
</reference>
<name>A0A420VHW2_9BACI</name>
<proteinExistence type="predicted"/>
<dbReference type="RefSeq" id="WP_120667185.1">
    <property type="nucleotide sequence ID" value="NZ_AZRV01000011.1"/>
</dbReference>
<dbReference type="Proteomes" id="UP000286235">
    <property type="component" value="Unassembled WGS sequence"/>
</dbReference>
<gene>
    <name evidence="1" type="ORF">Cdeb_00333</name>
</gene>
<comment type="caution">
    <text evidence="1">The sequence shown here is derived from an EMBL/GenBank/DDBJ whole genome shotgun (WGS) entry which is preliminary data.</text>
</comment>
<keyword evidence="2" id="KW-1185">Reference proteome</keyword>
<protein>
    <submittedName>
        <fullName evidence="1">Uncharacterized protein</fullName>
    </submittedName>
</protein>
<evidence type="ECO:0000313" key="1">
    <source>
        <dbReference type="EMBL" id="RKO63241.1"/>
    </source>
</evidence>
<evidence type="ECO:0000313" key="2">
    <source>
        <dbReference type="Proteomes" id="UP000286235"/>
    </source>
</evidence>
<dbReference type="EMBL" id="AZRV01000011">
    <property type="protein sequence ID" value="RKO63241.1"/>
    <property type="molecule type" value="Genomic_DNA"/>
</dbReference>
<sequence>MNIRPLTVTEKSLIKLSKNTANAALKQKRQVIKCQIAQLHKENKATKPSLYLHGRIRQLEQELLKYRNIKGYPVRVKTDDCSIVIDYSFLRGIDKKLPSRSWFKWIVVEEDRVIVEYLNQHTKTGGRLELYDFPKHKKELLTNLPVVDITAE</sequence>
<accession>A0A420VHW2</accession>
<dbReference type="AlphaFoldDB" id="A0A420VHW2"/>
<organism evidence="1 2">
    <name type="scientific">Caldibacillus debilis GB1</name>
    <dbReference type="NCBI Taxonomy" id="1339248"/>
    <lineage>
        <taxon>Bacteria</taxon>
        <taxon>Bacillati</taxon>
        <taxon>Bacillota</taxon>
        <taxon>Bacilli</taxon>
        <taxon>Bacillales</taxon>
        <taxon>Bacillaceae</taxon>
        <taxon>Caldibacillus</taxon>
    </lineage>
</organism>